<evidence type="ECO:0000313" key="1">
    <source>
        <dbReference type="EMBL" id="CAE7718426.1"/>
    </source>
</evidence>
<dbReference type="EMBL" id="CAJNJA010036274">
    <property type="protein sequence ID" value="CAE7718426.1"/>
    <property type="molecule type" value="Genomic_DNA"/>
</dbReference>
<accession>A0A812XDE9</accession>
<dbReference type="OrthoDB" id="410043at2759"/>
<reference evidence="1" key="1">
    <citation type="submission" date="2021-02" db="EMBL/GenBank/DDBJ databases">
        <authorList>
            <person name="Dougan E. K."/>
            <person name="Rhodes N."/>
            <person name="Thang M."/>
            <person name="Chan C."/>
        </authorList>
    </citation>
    <scope>NUCLEOTIDE SEQUENCE</scope>
</reference>
<protein>
    <submittedName>
        <fullName evidence="1">Uncharacterized protein</fullName>
    </submittedName>
</protein>
<evidence type="ECO:0000313" key="2">
    <source>
        <dbReference type="Proteomes" id="UP000601435"/>
    </source>
</evidence>
<gene>
    <name evidence="1" type="ORF">SNEC2469_LOCUS20710</name>
</gene>
<sequence length="172" mass="18405">MGSAASTDAKKELEGKSVEEIAAALKELPAADLAKVKEALNAGAGPCPGPVDCSTVKVVAKDYKGLLAQPAEPKFKGALAQIFVRSQPYGGSDKSNNGHRYDSIPFANGMITAGMSCQLIHYTHEEHDKFFELCKAFNFIIVRCNPGQIKADGGDQQKFDDGMRAMRKAGIQ</sequence>
<dbReference type="AlphaFoldDB" id="A0A812XDE9"/>
<keyword evidence="2" id="KW-1185">Reference proteome</keyword>
<proteinExistence type="predicted"/>
<name>A0A812XDE9_9DINO</name>
<dbReference type="Proteomes" id="UP000601435">
    <property type="component" value="Unassembled WGS sequence"/>
</dbReference>
<organism evidence="1 2">
    <name type="scientific">Symbiodinium necroappetens</name>
    <dbReference type="NCBI Taxonomy" id="1628268"/>
    <lineage>
        <taxon>Eukaryota</taxon>
        <taxon>Sar</taxon>
        <taxon>Alveolata</taxon>
        <taxon>Dinophyceae</taxon>
        <taxon>Suessiales</taxon>
        <taxon>Symbiodiniaceae</taxon>
        <taxon>Symbiodinium</taxon>
    </lineage>
</organism>
<comment type="caution">
    <text evidence="1">The sequence shown here is derived from an EMBL/GenBank/DDBJ whole genome shotgun (WGS) entry which is preliminary data.</text>
</comment>
<feature type="non-terminal residue" evidence="1">
    <location>
        <position position="172"/>
    </location>
</feature>